<dbReference type="AlphaFoldDB" id="A0A7J6RGC0"/>
<protein>
    <submittedName>
        <fullName evidence="1">Brefeldin A-inhibited guanine nucleotide-exchange protein 1</fullName>
    </submittedName>
</protein>
<dbReference type="InterPro" id="IPR016024">
    <property type="entry name" value="ARM-type_fold"/>
</dbReference>
<dbReference type="EMBL" id="JABANM010022581">
    <property type="protein sequence ID" value="KAF4719371.1"/>
    <property type="molecule type" value="Genomic_DNA"/>
</dbReference>
<dbReference type="Proteomes" id="UP000574390">
    <property type="component" value="Unassembled WGS sequence"/>
</dbReference>
<comment type="caution">
    <text evidence="1">The sequence shown here is derived from an EMBL/GenBank/DDBJ whole genome shotgun (WGS) entry which is preliminary data.</text>
</comment>
<dbReference type="SUPFAM" id="SSF48371">
    <property type="entry name" value="ARM repeat"/>
    <property type="match status" value="1"/>
</dbReference>
<feature type="non-terminal residue" evidence="1">
    <location>
        <position position="1"/>
    </location>
</feature>
<reference evidence="1 2" key="1">
    <citation type="submission" date="2020-04" db="EMBL/GenBank/DDBJ databases">
        <title>Perkinsus olseni comparative genomics.</title>
        <authorList>
            <person name="Bogema D.R."/>
        </authorList>
    </citation>
    <scope>NUCLEOTIDE SEQUENCE [LARGE SCALE GENOMIC DNA]</scope>
    <source>
        <strain evidence="1">ATCC PRA-205</strain>
    </source>
</reference>
<feature type="non-terminal residue" evidence="1">
    <location>
        <position position="173"/>
    </location>
</feature>
<evidence type="ECO:0000313" key="2">
    <source>
        <dbReference type="Proteomes" id="UP000574390"/>
    </source>
</evidence>
<proteinExistence type="predicted"/>
<name>A0A7J6RGC0_PEROL</name>
<organism evidence="1 2">
    <name type="scientific">Perkinsus olseni</name>
    <name type="common">Perkinsus atlanticus</name>
    <dbReference type="NCBI Taxonomy" id="32597"/>
    <lineage>
        <taxon>Eukaryota</taxon>
        <taxon>Sar</taxon>
        <taxon>Alveolata</taxon>
        <taxon>Perkinsozoa</taxon>
        <taxon>Perkinsea</taxon>
        <taxon>Perkinsida</taxon>
        <taxon>Perkinsidae</taxon>
        <taxon>Perkinsus</taxon>
    </lineage>
</organism>
<accession>A0A7J6RGC0</accession>
<evidence type="ECO:0000313" key="1">
    <source>
        <dbReference type="EMBL" id="KAF4719371.1"/>
    </source>
</evidence>
<sequence length="173" mass="18987">ILHGLEVLVFDSRRDVRTSAIDKLFECLSSQIDDFDNDTLLMIFNGVLSPLFDDMLHLLTPGNRPTATPPAEKGTATTTDQGVTSSTCLSAVSALTRLVDKRFDRLGFLLPQILSLLGACIHHESEAVARIGVEAEKQLLLAIGGRCSDSQWMKIADHLHKLFNSTLPSELTR</sequence>
<gene>
    <name evidence="1" type="primary">ARFGEF1_3</name>
    <name evidence="1" type="ORF">FOZ62_009801</name>
</gene>